<sequence>MNDNKYTSNKVSMNKEQVFRAIVTVEQWNHTQRCGFIERLLPICNSYQLDMLWTVLQPSLHRDYYYAVKSRFPNYHFKQISTPNSRIFKVCEKNTKIFCFDFILIYLYKQKNTKE</sequence>
<proteinExistence type="predicted"/>
<reference evidence="1" key="1">
    <citation type="submission" date="2021-02" db="EMBL/GenBank/DDBJ databases">
        <authorList>
            <person name="Nowell W R."/>
        </authorList>
    </citation>
    <scope>NUCLEOTIDE SEQUENCE</scope>
</reference>
<dbReference type="EMBL" id="CAJNOM010000066">
    <property type="protein sequence ID" value="CAF0965261.1"/>
    <property type="molecule type" value="Genomic_DNA"/>
</dbReference>
<accession>A0A814EAA2</accession>
<dbReference type="OrthoDB" id="10044234at2759"/>
<dbReference type="Proteomes" id="UP000663877">
    <property type="component" value="Unassembled WGS sequence"/>
</dbReference>
<evidence type="ECO:0000313" key="3">
    <source>
        <dbReference type="EMBL" id="CAF1091387.1"/>
    </source>
</evidence>
<dbReference type="EMBL" id="CAJNOM010000122">
    <property type="protein sequence ID" value="CAF1091387.1"/>
    <property type="molecule type" value="Genomic_DNA"/>
</dbReference>
<comment type="caution">
    <text evidence="1">The sequence shown here is derived from an EMBL/GenBank/DDBJ whole genome shotgun (WGS) entry which is preliminary data.</text>
</comment>
<evidence type="ECO:0000313" key="1">
    <source>
        <dbReference type="EMBL" id="CAF0965261.1"/>
    </source>
</evidence>
<keyword evidence="4" id="KW-1185">Reference proteome</keyword>
<dbReference type="Proteomes" id="UP000663832">
    <property type="component" value="Unassembled WGS sequence"/>
</dbReference>
<name>A0A814EAA2_9BILA</name>
<evidence type="ECO:0000313" key="4">
    <source>
        <dbReference type="Proteomes" id="UP000663832"/>
    </source>
</evidence>
<dbReference type="AlphaFoldDB" id="A0A814EAA2"/>
<dbReference type="EMBL" id="CAJNOI010000059">
    <property type="protein sequence ID" value="CAF0967801.1"/>
    <property type="molecule type" value="Genomic_DNA"/>
</dbReference>
<evidence type="ECO:0000313" key="2">
    <source>
        <dbReference type="EMBL" id="CAF0967801.1"/>
    </source>
</evidence>
<protein>
    <submittedName>
        <fullName evidence="1">Uncharacterized protein</fullName>
    </submittedName>
</protein>
<gene>
    <name evidence="2" type="ORF">BJG266_LOCUS14165</name>
    <name evidence="1" type="ORF">QVE165_LOCUS13038</name>
    <name evidence="3" type="ORF">QVE165_LOCUS19784</name>
</gene>
<organism evidence="1 4">
    <name type="scientific">Adineta steineri</name>
    <dbReference type="NCBI Taxonomy" id="433720"/>
    <lineage>
        <taxon>Eukaryota</taxon>
        <taxon>Metazoa</taxon>
        <taxon>Spiralia</taxon>
        <taxon>Gnathifera</taxon>
        <taxon>Rotifera</taxon>
        <taxon>Eurotatoria</taxon>
        <taxon>Bdelloidea</taxon>
        <taxon>Adinetida</taxon>
        <taxon>Adinetidae</taxon>
        <taxon>Adineta</taxon>
    </lineage>
</organism>